<comment type="cofactor">
    <cofactor evidence="17">
        <name>Mg(2+)</name>
        <dbReference type="ChEBI" id="CHEBI:18420"/>
    </cofactor>
</comment>
<dbReference type="EMBL" id="BAAAEU010000001">
    <property type="protein sequence ID" value="GAA0705670.1"/>
    <property type="molecule type" value="Genomic_DNA"/>
</dbReference>
<dbReference type="Gene3D" id="3.40.50.10260">
    <property type="entry name" value="YjeF N-terminal domain"/>
    <property type="match status" value="1"/>
</dbReference>
<keyword evidence="6 17" id="KW-0547">Nucleotide-binding</keyword>
<comment type="function">
    <text evidence="18">Catalyzes the epimerization of the S- and R-forms of NAD(P)HX, a damaged form of NAD(P)H that is a result of enzymatic or heat-dependent hydration. This is a prerequisite for the S-specific NAD(P)H-hydrate dehydratase to allow the repair of both epimers of NAD(P)HX.</text>
</comment>
<keyword evidence="11 18" id="KW-0413">Isomerase</keyword>
<dbReference type="PROSITE" id="PS51385">
    <property type="entry name" value="YJEF_N"/>
    <property type="match status" value="1"/>
</dbReference>
<feature type="binding site" evidence="17">
    <location>
        <position position="261"/>
    </location>
    <ligand>
        <name>(6S)-NADPHX</name>
        <dbReference type="ChEBI" id="CHEBI:64076"/>
    </ligand>
</feature>
<comment type="catalytic activity">
    <reaction evidence="16 17 19">
        <text>(6S)-NADPHX + ADP = AMP + phosphate + NADPH + H(+)</text>
        <dbReference type="Rhea" id="RHEA:32235"/>
        <dbReference type="ChEBI" id="CHEBI:15378"/>
        <dbReference type="ChEBI" id="CHEBI:43474"/>
        <dbReference type="ChEBI" id="CHEBI:57783"/>
        <dbReference type="ChEBI" id="CHEBI:64076"/>
        <dbReference type="ChEBI" id="CHEBI:456215"/>
        <dbReference type="ChEBI" id="CHEBI:456216"/>
        <dbReference type="EC" id="4.2.1.136"/>
    </reaction>
</comment>
<dbReference type="PROSITE" id="PS51383">
    <property type="entry name" value="YJEF_C_3"/>
    <property type="match status" value="1"/>
</dbReference>
<dbReference type="InterPro" id="IPR030677">
    <property type="entry name" value="Nnr"/>
</dbReference>
<organism evidence="22 23">
    <name type="scientific">Dokdonella soli</name>
    <dbReference type="NCBI Taxonomy" id="529810"/>
    <lineage>
        <taxon>Bacteria</taxon>
        <taxon>Pseudomonadati</taxon>
        <taxon>Pseudomonadota</taxon>
        <taxon>Gammaproteobacteria</taxon>
        <taxon>Lysobacterales</taxon>
        <taxon>Rhodanobacteraceae</taxon>
        <taxon>Dokdonella</taxon>
    </lineage>
</organism>
<evidence type="ECO:0000256" key="15">
    <source>
        <dbReference type="ARBA" id="ARBA00048238"/>
    </source>
</evidence>
<keyword evidence="12 17" id="KW-0456">Lyase</keyword>
<evidence type="ECO:0000256" key="5">
    <source>
        <dbReference type="ARBA" id="ARBA00022723"/>
    </source>
</evidence>
<evidence type="ECO:0000256" key="9">
    <source>
        <dbReference type="ARBA" id="ARBA00022958"/>
    </source>
</evidence>
<comment type="function">
    <text evidence="14 19">Bifunctional enzyme that catalyzes the epimerization of the S- and R-forms of NAD(P)HX and the dehydration of the S-form of NAD(P)HX at the expense of ADP, which is converted to AMP. This allows the repair of both epimers of NAD(P)HX, a damaged form of NAD(P)H that is a result of enzymatic or heat-dependent hydration.</text>
</comment>
<dbReference type="SUPFAM" id="SSF64153">
    <property type="entry name" value="YjeF N-terminal domain-like"/>
    <property type="match status" value="1"/>
</dbReference>
<evidence type="ECO:0000256" key="14">
    <source>
        <dbReference type="ARBA" id="ARBA00025153"/>
    </source>
</evidence>
<evidence type="ECO:0000256" key="8">
    <source>
        <dbReference type="ARBA" id="ARBA00022857"/>
    </source>
</evidence>
<feature type="binding site" evidence="18">
    <location>
        <position position="65"/>
    </location>
    <ligand>
        <name>K(+)</name>
        <dbReference type="ChEBI" id="CHEBI:29103"/>
    </ligand>
</feature>
<evidence type="ECO:0000256" key="4">
    <source>
        <dbReference type="ARBA" id="ARBA00009524"/>
    </source>
</evidence>
<evidence type="ECO:0000256" key="7">
    <source>
        <dbReference type="ARBA" id="ARBA00022840"/>
    </source>
</evidence>
<evidence type="ECO:0000256" key="19">
    <source>
        <dbReference type="PIRNR" id="PIRNR017184"/>
    </source>
</evidence>
<keyword evidence="23" id="KW-1185">Reference proteome</keyword>
<accession>A0ABN1ICV1</accession>
<feature type="binding site" evidence="18">
    <location>
        <position position="163"/>
    </location>
    <ligand>
        <name>K(+)</name>
        <dbReference type="ChEBI" id="CHEBI:29103"/>
    </ligand>
</feature>
<evidence type="ECO:0000256" key="10">
    <source>
        <dbReference type="ARBA" id="ARBA00023027"/>
    </source>
</evidence>
<evidence type="ECO:0000313" key="23">
    <source>
        <dbReference type="Proteomes" id="UP001501523"/>
    </source>
</evidence>
<feature type="binding site" evidence="17">
    <location>
        <position position="369"/>
    </location>
    <ligand>
        <name>(6S)-NADPHX</name>
        <dbReference type="ChEBI" id="CHEBI:64076"/>
    </ligand>
</feature>
<dbReference type="CDD" id="cd01171">
    <property type="entry name" value="YXKO-related"/>
    <property type="match status" value="1"/>
</dbReference>
<comment type="cofactor">
    <cofactor evidence="18 19">
        <name>K(+)</name>
        <dbReference type="ChEBI" id="CHEBI:29103"/>
    </cofactor>
    <text evidence="18 19">Binds 1 potassium ion per subunit.</text>
</comment>
<dbReference type="EC" id="5.1.99.6" evidence="19"/>
<dbReference type="PIRSF" id="PIRSF017184">
    <property type="entry name" value="Nnr"/>
    <property type="match status" value="1"/>
</dbReference>
<evidence type="ECO:0000256" key="1">
    <source>
        <dbReference type="ARBA" id="ARBA00000013"/>
    </source>
</evidence>
<evidence type="ECO:0000256" key="2">
    <source>
        <dbReference type="ARBA" id="ARBA00000909"/>
    </source>
</evidence>
<comment type="catalytic activity">
    <reaction evidence="1 18 19">
        <text>(6R)-NADHX = (6S)-NADHX</text>
        <dbReference type="Rhea" id="RHEA:32215"/>
        <dbReference type="ChEBI" id="CHEBI:64074"/>
        <dbReference type="ChEBI" id="CHEBI:64075"/>
        <dbReference type="EC" id="5.1.99.6"/>
    </reaction>
</comment>
<dbReference type="NCBIfam" id="TIGR00197">
    <property type="entry name" value="yjeF_nterm"/>
    <property type="match status" value="1"/>
</dbReference>
<feature type="binding site" evidence="18">
    <location>
        <position position="160"/>
    </location>
    <ligand>
        <name>(6S)-NADPHX</name>
        <dbReference type="ChEBI" id="CHEBI:64076"/>
    </ligand>
</feature>
<feature type="binding site" evidence="17">
    <location>
        <begin position="406"/>
        <end position="410"/>
    </location>
    <ligand>
        <name>AMP</name>
        <dbReference type="ChEBI" id="CHEBI:456215"/>
    </ligand>
</feature>
<comment type="function">
    <text evidence="17">Catalyzes the dehydration of the S-form of NAD(P)HX at the expense of ADP, which is converted to AMP. Together with NAD(P)HX epimerase, which catalyzes the epimerization of the S- and R-forms, the enzyme allows the repair of both epimers of NAD(P)HX, a damaged form of NAD(P)H that is a result of enzymatic or heat-dependent hydration.</text>
</comment>
<keyword evidence="10 17" id="KW-0520">NAD</keyword>
<dbReference type="InterPro" id="IPR036652">
    <property type="entry name" value="YjeF_N_dom_sf"/>
</dbReference>
<name>A0ABN1ICV1_9GAMM</name>
<comment type="similarity">
    <text evidence="4 19">In the C-terminal section; belongs to the NnrD/CARKD family.</text>
</comment>
<dbReference type="Pfam" id="PF01256">
    <property type="entry name" value="Carb_kinase"/>
    <property type="match status" value="1"/>
</dbReference>
<dbReference type="PANTHER" id="PTHR12592:SF0">
    <property type="entry name" value="ATP-DEPENDENT (S)-NAD(P)H-HYDRATE DEHYDRATASE"/>
    <property type="match status" value="1"/>
</dbReference>
<dbReference type="Pfam" id="PF03853">
    <property type="entry name" value="YjeF_N"/>
    <property type="match status" value="1"/>
</dbReference>
<feature type="binding site" evidence="17">
    <location>
        <position position="322"/>
    </location>
    <ligand>
        <name>(6S)-NADPHX</name>
        <dbReference type="ChEBI" id="CHEBI:64076"/>
    </ligand>
</feature>
<feature type="binding site" evidence="18">
    <location>
        <position position="127"/>
    </location>
    <ligand>
        <name>K(+)</name>
        <dbReference type="ChEBI" id="CHEBI:29103"/>
    </ligand>
</feature>
<comment type="caution">
    <text evidence="18">Lacks conserved residue(s) required for the propagation of feature annotation.</text>
</comment>
<dbReference type="HAMAP" id="MF_01965">
    <property type="entry name" value="NADHX_dehydratase"/>
    <property type="match status" value="1"/>
</dbReference>
<keyword evidence="7 17" id="KW-0067">ATP-binding</keyword>
<evidence type="ECO:0000256" key="11">
    <source>
        <dbReference type="ARBA" id="ARBA00023235"/>
    </source>
</evidence>
<sequence length="495" mass="50075">MPANARSTSLYRADQVRGIDRHAIEQLGIPGFELMQRAAAAAFALLRRRWPAARRIALLAGSGNNGGDAFLLGALALQAGFAVEAIALTAGSGGDAARARDAFESAGGHITIADAGTEIPDSDICVDGLFGTGLARPVTGVAAALIGKLNAAQRTVLALDVPSGLDADSGSRLGACVRAEATISFVAWKRGLFTADGVDCCGALELATLDLPENAYAGFIADAELLDDSITGLLAPRRLNVNKSSFGHVLAIGGDEGMGGAIRLTGEAALRCGAGLVSIATRHEHVLALNAARPELMAHGVDDPAALAVLLERATVVAVGPGLGQGAWGRALDAAALDSGKPAVVDADALNLLAQVPRALPAHAVLSPHPGEAARLLGSDATAVQRDRYAAARELAARHAAVVVLKGAGSLIADPQGRVAVCRWGNPGMASGGMGDVLTGVIAALLAQGLSPWDAARLGVALHARAGDLAAGEAPRGLLATDLFAALRRFSNGFA</sequence>
<feature type="domain" description="YjeF N-terminal" evidence="21">
    <location>
        <begin position="16"/>
        <end position="217"/>
    </location>
</feature>
<proteinExistence type="inferred from homology"/>
<evidence type="ECO:0000256" key="13">
    <source>
        <dbReference type="ARBA" id="ARBA00023268"/>
    </source>
</evidence>
<feature type="binding site" evidence="17">
    <location>
        <position position="436"/>
    </location>
    <ligand>
        <name>(6S)-NADPHX</name>
        <dbReference type="ChEBI" id="CHEBI:64076"/>
    </ligand>
</feature>
<comment type="similarity">
    <text evidence="18">Belongs to the NnrE/AIBP family.</text>
</comment>
<dbReference type="PANTHER" id="PTHR12592">
    <property type="entry name" value="ATP-DEPENDENT (S)-NAD(P)H-HYDRATE DEHYDRATASE FAMILY MEMBER"/>
    <property type="match status" value="1"/>
</dbReference>
<dbReference type="InterPro" id="IPR017953">
    <property type="entry name" value="Carbohydrate_kinase_pred_CS"/>
</dbReference>
<dbReference type="Gene3D" id="3.40.1190.20">
    <property type="match status" value="1"/>
</dbReference>
<evidence type="ECO:0000256" key="3">
    <source>
        <dbReference type="ARBA" id="ARBA00006001"/>
    </source>
</evidence>
<feature type="binding site" evidence="18">
    <location>
        <begin position="131"/>
        <end position="137"/>
    </location>
    <ligand>
        <name>(6S)-NADPHX</name>
        <dbReference type="ChEBI" id="CHEBI:64076"/>
    </ligand>
</feature>
<evidence type="ECO:0000313" key="22">
    <source>
        <dbReference type="EMBL" id="GAA0705670.1"/>
    </source>
</evidence>
<feature type="binding site" evidence="18">
    <location>
        <begin position="64"/>
        <end position="68"/>
    </location>
    <ligand>
        <name>(6S)-NADPHX</name>
        <dbReference type="ChEBI" id="CHEBI:64076"/>
    </ligand>
</feature>
<evidence type="ECO:0000256" key="16">
    <source>
        <dbReference type="ARBA" id="ARBA00049209"/>
    </source>
</evidence>
<keyword evidence="9 18" id="KW-0630">Potassium</keyword>
<dbReference type="InterPro" id="IPR004443">
    <property type="entry name" value="YjeF_N_dom"/>
</dbReference>
<dbReference type="HAMAP" id="MF_01966">
    <property type="entry name" value="NADHX_epimerase"/>
    <property type="match status" value="1"/>
</dbReference>
<feature type="binding site" evidence="17">
    <location>
        <position position="435"/>
    </location>
    <ligand>
        <name>AMP</name>
        <dbReference type="ChEBI" id="CHEBI:456215"/>
    </ligand>
</feature>
<comment type="catalytic activity">
    <reaction evidence="15 17 19">
        <text>(6S)-NADHX + ADP = AMP + phosphate + NADH + H(+)</text>
        <dbReference type="Rhea" id="RHEA:32223"/>
        <dbReference type="ChEBI" id="CHEBI:15378"/>
        <dbReference type="ChEBI" id="CHEBI:43474"/>
        <dbReference type="ChEBI" id="CHEBI:57945"/>
        <dbReference type="ChEBI" id="CHEBI:64074"/>
        <dbReference type="ChEBI" id="CHEBI:456215"/>
        <dbReference type="ChEBI" id="CHEBI:456216"/>
        <dbReference type="EC" id="4.2.1.136"/>
    </reaction>
</comment>
<dbReference type="InterPro" id="IPR029056">
    <property type="entry name" value="Ribokinase-like"/>
</dbReference>
<dbReference type="Proteomes" id="UP001501523">
    <property type="component" value="Unassembled WGS sequence"/>
</dbReference>
<feature type="domain" description="YjeF C-terminal" evidence="20">
    <location>
        <begin position="226"/>
        <end position="494"/>
    </location>
</feature>
<comment type="caution">
    <text evidence="22">The sequence shown here is derived from an EMBL/GenBank/DDBJ whole genome shotgun (WGS) entry which is preliminary data.</text>
</comment>
<evidence type="ECO:0000259" key="21">
    <source>
        <dbReference type="PROSITE" id="PS51385"/>
    </source>
</evidence>
<reference evidence="22 23" key="1">
    <citation type="journal article" date="2019" name="Int. J. Syst. Evol. Microbiol.">
        <title>The Global Catalogue of Microorganisms (GCM) 10K type strain sequencing project: providing services to taxonomists for standard genome sequencing and annotation.</title>
        <authorList>
            <consortium name="The Broad Institute Genomics Platform"/>
            <consortium name="The Broad Institute Genome Sequencing Center for Infectious Disease"/>
            <person name="Wu L."/>
            <person name="Ma J."/>
        </authorList>
    </citation>
    <scope>NUCLEOTIDE SEQUENCE [LARGE SCALE GENOMIC DNA]</scope>
    <source>
        <strain evidence="22 23">JCM 15421</strain>
    </source>
</reference>
<evidence type="ECO:0000259" key="20">
    <source>
        <dbReference type="PROSITE" id="PS51383"/>
    </source>
</evidence>
<dbReference type="InterPro" id="IPR000631">
    <property type="entry name" value="CARKD"/>
</dbReference>
<dbReference type="SUPFAM" id="SSF53613">
    <property type="entry name" value="Ribokinase-like"/>
    <property type="match status" value="1"/>
</dbReference>
<evidence type="ECO:0000256" key="12">
    <source>
        <dbReference type="ARBA" id="ARBA00023239"/>
    </source>
</evidence>
<dbReference type="NCBIfam" id="TIGR00196">
    <property type="entry name" value="yjeF_cterm"/>
    <property type="match status" value="1"/>
</dbReference>
<dbReference type="RefSeq" id="WP_343786472.1">
    <property type="nucleotide sequence ID" value="NZ_BAAAEU010000001.1"/>
</dbReference>
<dbReference type="PROSITE" id="PS01050">
    <property type="entry name" value="YJEF_C_2"/>
    <property type="match status" value="1"/>
</dbReference>
<dbReference type="EC" id="4.2.1.136" evidence="19"/>
<gene>
    <name evidence="18" type="primary">nnrE</name>
    <name evidence="17" type="synonym">nnrD</name>
    <name evidence="22" type="ORF">GCM10009105_03280</name>
</gene>
<comment type="similarity">
    <text evidence="17">Belongs to the NnrD/CARKD family.</text>
</comment>
<comment type="subunit">
    <text evidence="17">Homotetramer.</text>
</comment>
<keyword evidence="13" id="KW-0511">Multifunctional enzyme</keyword>
<evidence type="ECO:0000256" key="6">
    <source>
        <dbReference type="ARBA" id="ARBA00022741"/>
    </source>
</evidence>
<comment type="similarity">
    <text evidence="3 19">In the N-terminal section; belongs to the NnrE/AIBP family.</text>
</comment>
<keyword evidence="5 18" id="KW-0479">Metal-binding</keyword>
<protein>
    <recommendedName>
        <fullName evidence="19">Bifunctional NAD(P)H-hydrate repair enzyme</fullName>
    </recommendedName>
    <alternativeName>
        <fullName evidence="19">Nicotinamide nucleotide repair protein</fullName>
    </alternativeName>
    <domain>
        <recommendedName>
            <fullName evidence="19">ADP-dependent (S)-NAD(P)H-hydrate dehydratase</fullName>
            <ecNumber evidence="19">4.2.1.136</ecNumber>
        </recommendedName>
        <alternativeName>
            <fullName evidence="19">ADP-dependent NAD(P)HX dehydratase</fullName>
        </alternativeName>
    </domain>
    <domain>
        <recommendedName>
            <fullName evidence="19">NAD(P)H-hydrate epimerase</fullName>
            <ecNumber evidence="19">5.1.99.6</ecNumber>
        </recommendedName>
    </domain>
</protein>
<keyword evidence="8 17" id="KW-0521">NADP</keyword>
<evidence type="ECO:0000256" key="18">
    <source>
        <dbReference type="HAMAP-Rule" id="MF_01966"/>
    </source>
</evidence>
<comment type="catalytic activity">
    <reaction evidence="2 18 19">
        <text>(6R)-NADPHX = (6S)-NADPHX</text>
        <dbReference type="Rhea" id="RHEA:32227"/>
        <dbReference type="ChEBI" id="CHEBI:64076"/>
        <dbReference type="ChEBI" id="CHEBI:64077"/>
        <dbReference type="EC" id="5.1.99.6"/>
    </reaction>
</comment>
<evidence type="ECO:0000256" key="17">
    <source>
        <dbReference type="HAMAP-Rule" id="MF_01965"/>
    </source>
</evidence>